<evidence type="ECO:0000259" key="1">
    <source>
        <dbReference type="Pfam" id="PF01402"/>
    </source>
</evidence>
<sequence>MPKVKNLKKVILTVYIDKEDAETIDKLTKMEGTSRSGIIRKLIRDYARRHLKDSS</sequence>
<dbReference type="Pfam" id="PF01402">
    <property type="entry name" value="RHH_1"/>
    <property type="match status" value="1"/>
</dbReference>
<evidence type="ECO:0000313" key="2">
    <source>
        <dbReference type="EMBL" id="HII75295.1"/>
    </source>
</evidence>
<dbReference type="SUPFAM" id="SSF47598">
    <property type="entry name" value="Ribbon-helix-helix"/>
    <property type="match status" value="1"/>
</dbReference>
<comment type="caution">
    <text evidence="2">The sequence shown here is derived from an EMBL/GenBank/DDBJ whole genome shotgun (WGS) entry which is preliminary data.</text>
</comment>
<dbReference type="InterPro" id="IPR002145">
    <property type="entry name" value="CopG"/>
</dbReference>
<dbReference type="RefSeq" id="WP_010980586.1">
    <property type="nucleotide sequence ID" value="NZ_BAABQO010000015.1"/>
</dbReference>
<dbReference type="GeneID" id="32220073"/>
<dbReference type="AlphaFoldDB" id="A0A832TK37"/>
<dbReference type="InterPro" id="IPR010985">
    <property type="entry name" value="Ribbon_hlx_hlx"/>
</dbReference>
<gene>
    <name evidence="2" type="ORF">HA332_13245</name>
</gene>
<name>A0A832TK37_9CREN</name>
<dbReference type="EMBL" id="DUJO01000059">
    <property type="protein sequence ID" value="HII75295.1"/>
    <property type="molecule type" value="Genomic_DNA"/>
</dbReference>
<dbReference type="Proteomes" id="UP000646844">
    <property type="component" value="Unassembled WGS sequence"/>
</dbReference>
<accession>A0A832TK37</accession>
<evidence type="ECO:0000313" key="3">
    <source>
        <dbReference type="Proteomes" id="UP000646844"/>
    </source>
</evidence>
<dbReference type="InterPro" id="IPR013321">
    <property type="entry name" value="Arc_rbn_hlx_hlx"/>
</dbReference>
<reference evidence="2" key="1">
    <citation type="journal article" date="2020" name="bioRxiv">
        <title>A rank-normalized archaeal taxonomy based on genome phylogeny resolves widespread incomplete and uneven classifications.</title>
        <authorList>
            <person name="Rinke C."/>
            <person name="Chuvochina M."/>
            <person name="Mussig A.J."/>
            <person name="Chaumeil P.-A."/>
            <person name="Waite D.W."/>
            <person name="Whitman W.B."/>
            <person name="Parks D.H."/>
            <person name="Hugenholtz P."/>
        </authorList>
    </citation>
    <scope>NUCLEOTIDE SEQUENCE</scope>
    <source>
        <strain evidence="2">UBA8838</strain>
    </source>
</reference>
<organism evidence="2 3">
    <name type="scientific">Sulfurisphaera tokodaii</name>
    <dbReference type="NCBI Taxonomy" id="111955"/>
    <lineage>
        <taxon>Archaea</taxon>
        <taxon>Thermoproteota</taxon>
        <taxon>Thermoprotei</taxon>
        <taxon>Sulfolobales</taxon>
        <taxon>Sulfolobaceae</taxon>
        <taxon>Sulfurisphaera</taxon>
    </lineage>
</organism>
<dbReference type="GO" id="GO:0006355">
    <property type="term" value="P:regulation of DNA-templated transcription"/>
    <property type="evidence" value="ECO:0007669"/>
    <property type="project" value="InterPro"/>
</dbReference>
<feature type="domain" description="Ribbon-helix-helix protein CopG" evidence="1">
    <location>
        <begin position="11"/>
        <end position="49"/>
    </location>
</feature>
<dbReference type="Gene3D" id="1.10.1220.10">
    <property type="entry name" value="Met repressor-like"/>
    <property type="match status" value="1"/>
</dbReference>
<protein>
    <submittedName>
        <fullName evidence="2">CopG family transcriptional regulator</fullName>
    </submittedName>
</protein>
<proteinExistence type="predicted"/>